<keyword evidence="3" id="KW-0809">Transit peptide</keyword>
<protein>
    <recommendedName>
        <fullName evidence="7">Large ribosomal subunit protein uL14m</fullName>
    </recommendedName>
    <alternativeName>
        <fullName evidence="8">39S ribosomal protein L14, mitochondrial</fullName>
    </alternativeName>
</protein>
<dbReference type="EMBL" id="VXIV02002080">
    <property type="protein sequence ID" value="KAF6027521.1"/>
    <property type="molecule type" value="Genomic_DNA"/>
</dbReference>
<proteinExistence type="inferred from homology"/>
<dbReference type="PANTHER" id="PTHR21037:SF3">
    <property type="entry name" value="LARGE RIBOSOMAL SUBUNIT PROTEIN UL14M"/>
    <property type="match status" value="1"/>
</dbReference>
<evidence type="ECO:0000313" key="10">
    <source>
        <dbReference type="Proteomes" id="UP000593567"/>
    </source>
</evidence>
<comment type="similarity">
    <text evidence="2">Belongs to the universal ribosomal protein uL14 family.</text>
</comment>
<comment type="caution">
    <text evidence="9">The sequence shown here is derived from an EMBL/GenBank/DDBJ whole genome shotgun (WGS) entry which is preliminary data.</text>
</comment>
<evidence type="ECO:0000313" key="9">
    <source>
        <dbReference type="EMBL" id="KAF6027521.1"/>
    </source>
</evidence>
<keyword evidence="6" id="KW-0687">Ribonucleoprotein</keyword>
<organism evidence="9 10">
    <name type="scientific">Bugula neritina</name>
    <name type="common">Brown bryozoan</name>
    <name type="synonym">Sertularia neritina</name>
    <dbReference type="NCBI Taxonomy" id="10212"/>
    <lineage>
        <taxon>Eukaryota</taxon>
        <taxon>Metazoa</taxon>
        <taxon>Spiralia</taxon>
        <taxon>Lophotrochozoa</taxon>
        <taxon>Bryozoa</taxon>
        <taxon>Gymnolaemata</taxon>
        <taxon>Cheilostomatida</taxon>
        <taxon>Flustrina</taxon>
        <taxon>Buguloidea</taxon>
        <taxon>Bugulidae</taxon>
        <taxon>Bugula</taxon>
    </lineage>
</organism>
<dbReference type="InterPro" id="IPR000218">
    <property type="entry name" value="Ribosomal_uL14"/>
</dbReference>
<name>A0A7J7JPB3_BUGNE</name>
<dbReference type="GO" id="GO:0003735">
    <property type="term" value="F:structural constituent of ribosome"/>
    <property type="evidence" value="ECO:0007669"/>
    <property type="project" value="InterPro"/>
</dbReference>
<dbReference type="SUPFAM" id="SSF50193">
    <property type="entry name" value="Ribosomal protein L14"/>
    <property type="match status" value="1"/>
</dbReference>
<evidence type="ECO:0000256" key="6">
    <source>
        <dbReference type="ARBA" id="ARBA00023274"/>
    </source>
</evidence>
<keyword evidence="4" id="KW-0689">Ribosomal protein</keyword>
<evidence type="ECO:0000256" key="5">
    <source>
        <dbReference type="ARBA" id="ARBA00023128"/>
    </source>
</evidence>
<dbReference type="Proteomes" id="UP000593567">
    <property type="component" value="Unassembled WGS sequence"/>
</dbReference>
<dbReference type="GO" id="GO:0005840">
    <property type="term" value="C:ribosome"/>
    <property type="evidence" value="ECO:0007669"/>
    <property type="project" value="UniProtKB-KW"/>
</dbReference>
<dbReference type="InterPro" id="IPR036853">
    <property type="entry name" value="Ribosomal_uL14_sf"/>
</dbReference>
<dbReference type="PANTHER" id="PTHR21037">
    <property type="entry name" value="39S RIBOSOMAL PROTEIN L14, MITOCHONDRIAL"/>
    <property type="match status" value="1"/>
</dbReference>
<gene>
    <name evidence="9" type="ORF">EB796_014187</name>
</gene>
<evidence type="ECO:0000256" key="8">
    <source>
        <dbReference type="ARBA" id="ARBA00042938"/>
    </source>
</evidence>
<evidence type="ECO:0000256" key="7">
    <source>
        <dbReference type="ARBA" id="ARBA00040118"/>
    </source>
</evidence>
<dbReference type="SMART" id="SM01374">
    <property type="entry name" value="Ribosomal_L14"/>
    <property type="match status" value="1"/>
</dbReference>
<evidence type="ECO:0000256" key="2">
    <source>
        <dbReference type="ARBA" id="ARBA00010745"/>
    </source>
</evidence>
<evidence type="ECO:0000256" key="1">
    <source>
        <dbReference type="ARBA" id="ARBA00004173"/>
    </source>
</evidence>
<dbReference type="GO" id="GO:0006412">
    <property type="term" value="P:translation"/>
    <property type="evidence" value="ECO:0007669"/>
    <property type="project" value="InterPro"/>
</dbReference>
<sequence>MQNFLGFSRQSVFGCLVHSRLISTTSHNLQIQLRTRLKVVDNSLLGKEAVERGRPAYCIHVYQKSRVGTTGDIIRVAIRGQPKKAVLVGCKQRQRHGVPRQSCLLTAFLGAVSLLLCWRDVNWPYISTWLTSISIFITDLPL</sequence>
<reference evidence="9" key="1">
    <citation type="submission" date="2020-06" db="EMBL/GenBank/DDBJ databases">
        <title>Draft genome of Bugula neritina, a colonial animal packing powerful symbionts and potential medicines.</title>
        <authorList>
            <person name="Rayko M."/>
        </authorList>
    </citation>
    <scope>NUCLEOTIDE SEQUENCE [LARGE SCALE GENOMIC DNA]</scope>
    <source>
        <strain evidence="9">Kwan_BN1</strain>
    </source>
</reference>
<dbReference type="OrthoDB" id="274765at2759"/>
<dbReference type="GO" id="GO:0005739">
    <property type="term" value="C:mitochondrion"/>
    <property type="evidence" value="ECO:0007669"/>
    <property type="project" value="UniProtKB-SubCell"/>
</dbReference>
<keyword evidence="5" id="KW-0496">Mitochondrion</keyword>
<evidence type="ECO:0000256" key="4">
    <source>
        <dbReference type="ARBA" id="ARBA00022980"/>
    </source>
</evidence>
<accession>A0A7J7JPB3</accession>
<dbReference type="GO" id="GO:1990904">
    <property type="term" value="C:ribonucleoprotein complex"/>
    <property type="evidence" value="ECO:0007669"/>
    <property type="project" value="UniProtKB-KW"/>
</dbReference>
<dbReference type="Gene3D" id="2.40.150.20">
    <property type="entry name" value="Ribosomal protein L14"/>
    <property type="match status" value="1"/>
</dbReference>
<keyword evidence="10" id="KW-1185">Reference proteome</keyword>
<comment type="subcellular location">
    <subcellularLocation>
        <location evidence="1">Mitochondrion</location>
    </subcellularLocation>
</comment>
<dbReference type="AlphaFoldDB" id="A0A7J7JPB3"/>
<evidence type="ECO:0000256" key="3">
    <source>
        <dbReference type="ARBA" id="ARBA00022946"/>
    </source>
</evidence>